<dbReference type="GO" id="GO:0010521">
    <property type="term" value="F:telomerase inhibitor activity"/>
    <property type="evidence" value="ECO:0007669"/>
    <property type="project" value="TreeGrafter"/>
</dbReference>
<keyword evidence="2" id="KW-1185">Reference proteome</keyword>
<dbReference type="InterPro" id="IPR029146">
    <property type="entry name" value="Ten1_animal_plant"/>
</dbReference>
<dbReference type="STRING" id="1263082.A0A068REN1"/>
<reference evidence="1" key="1">
    <citation type="submission" date="2013-08" db="EMBL/GenBank/DDBJ databases">
        <title>Gene expansion shapes genome architecture in the human pathogen Lichtheimia corymbifera: an evolutionary genomics analysis in the ancient terrestrial Mucorales (Mucoromycotina).</title>
        <authorList>
            <person name="Schwartze V.U."/>
            <person name="Winter S."/>
            <person name="Shelest E."/>
            <person name="Marcet-Houben M."/>
            <person name="Horn F."/>
            <person name="Wehner S."/>
            <person name="Hoffmann K."/>
            <person name="Riege K."/>
            <person name="Sammeth M."/>
            <person name="Nowrousian M."/>
            <person name="Valiante V."/>
            <person name="Linde J."/>
            <person name="Jacobsen I.D."/>
            <person name="Marz M."/>
            <person name="Brakhage A.A."/>
            <person name="Gabaldon T."/>
            <person name="Bocker S."/>
            <person name="Voigt K."/>
        </authorList>
    </citation>
    <scope>NUCLEOTIDE SEQUENCE [LARGE SCALE GENOMIC DNA]</scope>
    <source>
        <strain evidence="1">FSU 9682</strain>
    </source>
</reference>
<name>A0A068REN1_9FUNG</name>
<gene>
    <name evidence="1" type="ORF">LCOR_00379.1</name>
</gene>
<dbReference type="GO" id="GO:0003697">
    <property type="term" value="F:single-stranded DNA binding"/>
    <property type="evidence" value="ECO:0007669"/>
    <property type="project" value="InterPro"/>
</dbReference>
<evidence type="ECO:0000313" key="2">
    <source>
        <dbReference type="Proteomes" id="UP000027586"/>
    </source>
</evidence>
<dbReference type="GO" id="GO:0032211">
    <property type="term" value="P:negative regulation of telomere maintenance via telomerase"/>
    <property type="evidence" value="ECO:0007669"/>
    <property type="project" value="TreeGrafter"/>
</dbReference>
<dbReference type="Gene3D" id="2.40.50.140">
    <property type="entry name" value="Nucleic acid-binding proteins"/>
    <property type="match status" value="1"/>
</dbReference>
<dbReference type="InterPro" id="IPR012340">
    <property type="entry name" value="NA-bd_OB-fold"/>
</dbReference>
<protein>
    <submittedName>
        <fullName evidence="1">Uncharacterized protein</fullName>
    </submittedName>
</protein>
<dbReference type="Proteomes" id="UP000027586">
    <property type="component" value="Unassembled WGS sequence"/>
</dbReference>
<dbReference type="VEuPathDB" id="FungiDB:LCOR_00379.1"/>
<evidence type="ECO:0000313" key="1">
    <source>
        <dbReference type="EMBL" id="CDH48603.1"/>
    </source>
</evidence>
<dbReference type="EMBL" id="CBTN010000001">
    <property type="protein sequence ID" value="CDH48603.1"/>
    <property type="molecule type" value="Genomic_DNA"/>
</dbReference>
<dbReference type="PANTHER" id="PTHR33905">
    <property type="entry name" value="CST COMPLEX SUBUNIT TEN1"/>
    <property type="match status" value="1"/>
</dbReference>
<accession>A0A068REN1</accession>
<dbReference type="GO" id="GO:0042162">
    <property type="term" value="F:telomeric DNA binding"/>
    <property type="evidence" value="ECO:0007669"/>
    <property type="project" value="TreeGrafter"/>
</dbReference>
<dbReference type="PANTHER" id="PTHR33905:SF1">
    <property type="entry name" value="CST COMPLEX SUBUNIT TEN1"/>
    <property type="match status" value="1"/>
</dbReference>
<proteinExistence type="predicted"/>
<dbReference type="OrthoDB" id="342190at2759"/>
<dbReference type="Pfam" id="PF15490">
    <property type="entry name" value="Ten1_2"/>
    <property type="match status" value="1"/>
</dbReference>
<comment type="caution">
    <text evidence="1">The sequence shown here is derived from an EMBL/GenBank/DDBJ whole genome shotgun (WGS) entry which is preliminary data.</text>
</comment>
<organism evidence="1 2">
    <name type="scientific">Lichtheimia corymbifera JMRC:FSU:9682</name>
    <dbReference type="NCBI Taxonomy" id="1263082"/>
    <lineage>
        <taxon>Eukaryota</taxon>
        <taxon>Fungi</taxon>
        <taxon>Fungi incertae sedis</taxon>
        <taxon>Mucoromycota</taxon>
        <taxon>Mucoromycotina</taxon>
        <taxon>Mucoromycetes</taxon>
        <taxon>Mucorales</taxon>
        <taxon>Lichtheimiaceae</taxon>
        <taxon>Lichtheimia</taxon>
    </lineage>
</organism>
<dbReference type="GO" id="GO:1990879">
    <property type="term" value="C:CST complex"/>
    <property type="evidence" value="ECO:0007669"/>
    <property type="project" value="InterPro"/>
</dbReference>
<sequence>MLSILPLILTTSRRLRNAIIRGIMQWDFWMHHVRCRRCLPSLVPHAVIVTPLFFSMQVPSGQLVLRLTEIRDDPQAFANKSVRLKGILKTFDPGANLATIEYDDYQLEIDTALLDPFSFPIGAMIEFIGELQSNEAKLILRPRVARSMDTLDLELYEKAAQYKRKYMEQFQ</sequence>
<dbReference type="AlphaFoldDB" id="A0A068REN1"/>